<dbReference type="AlphaFoldDB" id="A0A6F8ZEJ2"/>
<dbReference type="InterPro" id="IPR020013">
    <property type="entry name" value="Flagellar_FlgE/F/G"/>
</dbReference>
<evidence type="ECO:0000256" key="2">
    <source>
        <dbReference type="ARBA" id="ARBA00009677"/>
    </source>
</evidence>
<feature type="domain" description="Flagellar basal-body/hook protein C-terminal" evidence="6">
    <location>
        <begin position="399"/>
        <end position="433"/>
    </location>
</feature>
<dbReference type="PROSITE" id="PS00588">
    <property type="entry name" value="FLAGELLA_BB_ROD"/>
    <property type="match status" value="1"/>
</dbReference>
<dbReference type="GO" id="GO:0009424">
    <property type="term" value="C:bacterial-type flagellum hook"/>
    <property type="evidence" value="ECO:0007669"/>
    <property type="project" value="TreeGrafter"/>
</dbReference>
<keyword evidence="8" id="KW-0969">Cilium</keyword>
<dbReference type="NCBIfam" id="TIGR02490">
    <property type="entry name" value="flgF"/>
    <property type="match status" value="1"/>
</dbReference>
<dbReference type="GO" id="GO:0030694">
    <property type="term" value="C:bacterial-type flagellum basal body, rod"/>
    <property type="evidence" value="ECO:0007669"/>
    <property type="project" value="InterPro"/>
</dbReference>
<keyword evidence="8" id="KW-0966">Cell projection</keyword>
<proteinExistence type="inferred from homology"/>
<keyword evidence="8" id="KW-0282">Flagellum</keyword>
<keyword evidence="9" id="KW-1185">Reference proteome</keyword>
<dbReference type="PANTHER" id="PTHR30435">
    <property type="entry name" value="FLAGELLAR PROTEIN"/>
    <property type="match status" value="1"/>
</dbReference>
<comment type="subcellular location">
    <subcellularLocation>
        <location evidence="1 4">Bacterial flagellum basal body</location>
    </subcellularLocation>
</comment>
<dbReference type="InterPro" id="IPR012836">
    <property type="entry name" value="FlgF"/>
</dbReference>
<gene>
    <name evidence="8" type="ORF">R50_0513</name>
</gene>
<evidence type="ECO:0000313" key="8">
    <source>
        <dbReference type="EMBL" id="CAB1128019.1"/>
    </source>
</evidence>
<dbReference type="GO" id="GO:0071978">
    <property type="term" value="P:bacterial-type flagellum-dependent swarming motility"/>
    <property type="evidence" value="ECO:0007669"/>
    <property type="project" value="TreeGrafter"/>
</dbReference>
<comment type="similarity">
    <text evidence="2 4">Belongs to the flagella basal body rod proteins family.</text>
</comment>
<dbReference type="Gene3D" id="2.60.98.20">
    <property type="entry name" value="Flagellar hook protein FlgE"/>
    <property type="match status" value="1"/>
</dbReference>
<dbReference type="PANTHER" id="PTHR30435:SF1">
    <property type="entry name" value="FLAGELLAR HOOK PROTEIN FLGE"/>
    <property type="match status" value="1"/>
</dbReference>
<dbReference type="NCBIfam" id="TIGR03506">
    <property type="entry name" value="FlgEFG_subfam"/>
    <property type="match status" value="1"/>
</dbReference>
<evidence type="ECO:0000259" key="6">
    <source>
        <dbReference type="Pfam" id="PF06429"/>
    </source>
</evidence>
<dbReference type="GO" id="GO:0005829">
    <property type="term" value="C:cytosol"/>
    <property type="evidence" value="ECO:0007669"/>
    <property type="project" value="TreeGrafter"/>
</dbReference>
<keyword evidence="3 4" id="KW-0975">Bacterial flagellum</keyword>
<dbReference type="KEGG" id="hfv:R50_0513"/>
<dbReference type="InterPro" id="IPR037925">
    <property type="entry name" value="FlgE/F/G-like"/>
</dbReference>
<evidence type="ECO:0000256" key="3">
    <source>
        <dbReference type="ARBA" id="ARBA00023143"/>
    </source>
</evidence>
<dbReference type="EMBL" id="LR778114">
    <property type="protein sequence ID" value="CAB1128019.1"/>
    <property type="molecule type" value="Genomic_DNA"/>
</dbReference>
<protein>
    <submittedName>
        <fullName evidence="8">Flagellar hook protein flgE</fullName>
    </submittedName>
</protein>
<dbReference type="Pfam" id="PF22692">
    <property type="entry name" value="LlgE_F_G_D1"/>
    <property type="match status" value="1"/>
</dbReference>
<dbReference type="Pfam" id="PF06429">
    <property type="entry name" value="Flg_bbr_C"/>
    <property type="match status" value="1"/>
</dbReference>
<dbReference type="Pfam" id="PF00460">
    <property type="entry name" value="Flg_bb_rod"/>
    <property type="match status" value="1"/>
</dbReference>
<dbReference type="InterPro" id="IPR053967">
    <property type="entry name" value="LlgE_F_G-like_D1"/>
</dbReference>
<dbReference type="InterPro" id="IPR037058">
    <property type="entry name" value="Falgellar_hook_FlgE_sf"/>
</dbReference>
<dbReference type="SUPFAM" id="SSF117143">
    <property type="entry name" value="Flagellar hook protein flgE"/>
    <property type="match status" value="1"/>
</dbReference>
<feature type="domain" description="Flagellar basal body rod protein N-terminal" evidence="5">
    <location>
        <begin position="4"/>
        <end position="34"/>
    </location>
</feature>
<accession>A0A6F8ZEJ2</accession>
<dbReference type="InterPro" id="IPR001444">
    <property type="entry name" value="Flag_bb_rod_N"/>
</dbReference>
<evidence type="ECO:0000259" key="5">
    <source>
        <dbReference type="Pfam" id="PF00460"/>
    </source>
</evidence>
<sequence length="445" mass="44546">MGALYAAISGLNAEQTALNVVAENIANTNTVGYKSSSVRFAEALLQTLSAGSAPSATLGGTNPIQVAAGSAVNPAAVAVNMAQGSLQATGSNTDMAIQGAGFFVVKTPNGYAYTRAGNFHLDANGELVTAQGDPVLGWTAGEVQNGLLTPQNLGPLTIPIGTTLHATATSGATLTGNLNSTNTGTANAASTSYSVPMTLYDQAGNSITVTLVFSDPTAVSGTTSSGAAWQGIQWTAKLEDASGNQIGNTQYLNIPTNAGGPAPFWASGAGSGTAATSGAASWTIPASGPFPDGSPPITLTITNNQVSTMTSYASSTTAQASPNGNGAGVLVNFSVQADGTIEGTFSNGQTATLGMVALAGFNNPAGLLNIGNNLWQQSNDSGVPVYGAGGKGGRGTIVDGSLEESNVNLSNQFVDMIVAQQGYQANAKVITVDQVLKNTLIQAIQ</sequence>
<evidence type="ECO:0000256" key="4">
    <source>
        <dbReference type="RuleBase" id="RU362116"/>
    </source>
</evidence>
<organism evidence="8 9">
    <name type="scientific">Candidatus Hydrogenisulfobacillus filiaventi</name>
    <dbReference type="NCBI Taxonomy" id="2707344"/>
    <lineage>
        <taxon>Bacteria</taxon>
        <taxon>Bacillati</taxon>
        <taxon>Bacillota</taxon>
        <taxon>Clostridia</taxon>
        <taxon>Eubacteriales</taxon>
        <taxon>Clostridiales Family XVII. Incertae Sedis</taxon>
        <taxon>Candidatus Hydrogenisulfobacillus</taxon>
    </lineage>
</organism>
<reference evidence="8 9" key="1">
    <citation type="submission" date="2020-02" db="EMBL/GenBank/DDBJ databases">
        <authorList>
            <person name="Hogendoorn C."/>
        </authorList>
    </citation>
    <scope>NUCLEOTIDE SEQUENCE [LARGE SCALE GENOMIC DNA]</scope>
    <source>
        <strain evidence="8">R501</strain>
    </source>
</reference>
<name>A0A6F8ZEJ2_9FIRM</name>
<evidence type="ECO:0000313" key="9">
    <source>
        <dbReference type="Proteomes" id="UP000503399"/>
    </source>
</evidence>
<evidence type="ECO:0000256" key="1">
    <source>
        <dbReference type="ARBA" id="ARBA00004117"/>
    </source>
</evidence>
<evidence type="ECO:0000259" key="7">
    <source>
        <dbReference type="Pfam" id="PF22692"/>
    </source>
</evidence>
<dbReference type="InterPro" id="IPR019776">
    <property type="entry name" value="Flagellar_basal_body_rod_CS"/>
</dbReference>
<dbReference type="InterPro" id="IPR010930">
    <property type="entry name" value="Flg_bb/hook_C_dom"/>
</dbReference>
<feature type="domain" description="Flagellar hook protein FlgE/F/G-like D1" evidence="7">
    <location>
        <begin position="96"/>
        <end position="159"/>
    </location>
</feature>
<dbReference type="Proteomes" id="UP000503399">
    <property type="component" value="Chromosome"/>
</dbReference>